<sequence>MKASFLKFKEQFSFSKEGLSFTEKFILCLPLQSLSLSNVLIHNVYIKFYTDLVGLKPSYVSLIYFIFNVWNMLNDPVFGVFLDKMKYKPKRGKYTYVMRVTVPFMVIMLIIMLFASPSWEDITIFWVLLVALFLYDTAGTFFLISANCYTMLAAPTKEERIDVSVIGGYVGNFVSFFATLIPTMLLVGSTKNNRSLVIGLLLFVVLLNTGIYLIGIIKLKDKPEMYAVGDSSTVAINTKTLWIDIKSVITMRSFWCNFFFNSTGFAPQAIYFTAFLYYMDYVVKSTGFEATLADVLPMVAVFLIYPILGNIIKKRGIKKSLFLAMIPYIIGYVILYFSNTWYFVLIAYIPIMLGRTISLTSRTPLTAAIIDENELKTSIRKPGLFNSINAILTAPIAGLQLIIFTTIIENYGFQPGGVAQTSQAVQGIRIATALVPIVFCLLGIIPLILLPFNLEKEKILSTFSKERRQLKNVSNL</sequence>
<dbReference type="AlphaFoldDB" id="A0A8J8SCQ1"/>
<keyword evidence="3" id="KW-1185">Reference proteome</keyword>
<dbReference type="PANTHER" id="PTHR11328">
    <property type="entry name" value="MAJOR FACILITATOR SUPERFAMILY DOMAIN-CONTAINING PROTEIN"/>
    <property type="match status" value="1"/>
</dbReference>
<accession>A0A8J8SCQ1</accession>
<dbReference type="PANTHER" id="PTHR11328:SF24">
    <property type="entry name" value="MAJOR FACILITATOR SUPERFAMILY (MFS) PROFILE DOMAIN-CONTAINING PROTEIN"/>
    <property type="match status" value="1"/>
</dbReference>
<feature type="transmembrane region" description="Helical" evidence="1">
    <location>
        <begin position="165"/>
        <end position="185"/>
    </location>
</feature>
<feature type="transmembrane region" description="Helical" evidence="1">
    <location>
        <begin position="343"/>
        <end position="362"/>
    </location>
</feature>
<dbReference type="KEGG" id="vgu:HYG85_14070"/>
<evidence type="ECO:0000313" key="3">
    <source>
        <dbReference type="Proteomes" id="UP000677305"/>
    </source>
</evidence>
<evidence type="ECO:0000256" key="1">
    <source>
        <dbReference type="SAM" id="Phobius"/>
    </source>
</evidence>
<feature type="transmembrane region" description="Helical" evidence="1">
    <location>
        <begin position="122"/>
        <end position="144"/>
    </location>
</feature>
<dbReference type="RefSeq" id="WP_212690214.1">
    <property type="nucleotide sequence ID" value="NZ_CP058561.1"/>
</dbReference>
<keyword evidence="1" id="KW-1133">Transmembrane helix</keyword>
<dbReference type="SUPFAM" id="SSF103473">
    <property type="entry name" value="MFS general substrate transporter"/>
    <property type="match status" value="1"/>
</dbReference>
<feature type="transmembrane region" description="Helical" evidence="1">
    <location>
        <begin position="197"/>
        <end position="217"/>
    </location>
</feature>
<feature type="transmembrane region" description="Helical" evidence="1">
    <location>
        <begin position="290"/>
        <end position="308"/>
    </location>
</feature>
<dbReference type="Proteomes" id="UP000677305">
    <property type="component" value="Chromosome"/>
</dbReference>
<feature type="transmembrane region" description="Helical" evidence="1">
    <location>
        <begin position="94"/>
        <end position="116"/>
    </location>
</feature>
<dbReference type="GO" id="GO:0015293">
    <property type="term" value="F:symporter activity"/>
    <property type="evidence" value="ECO:0007669"/>
    <property type="project" value="InterPro"/>
</dbReference>
<feature type="transmembrane region" description="Helical" evidence="1">
    <location>
        <begin position="428"/>
        <end position="450"/>
    </location>
</feature>
<dbReference type="Pfam" id="PF13347">
    <property type="entry name" value="MFS_2"/>
    <property type="match status" value="1"/>
</dbReference>
<name>A0A8J8SCQ1_9FIRM</name>
<organism evidence="2 3">
    <name type="scientific">Vallitalea guaymasensis</name>
    <dbReference type="NCBI Taxonomy" id="1185412"/>
    <lineage>
        <taxon>Bacteria</taxon>
        <taxon>Bacillati</taxon>
        <taxon>Bacillota</taxon>
        <taxon>Clostridia</taxon>
        <taxon>Lachnospirales</taxon>
        <taxon>Vallitaleaceae</taxon>
        <taxon>Vallitalea</taxon>
    </lineage>
</organism>
<feature type="transmembrane region" description="Helical" evidence="1">
    <location>
        <begin position="383"/>
        <end position="408"/>
    </location>
</feature>
<proteinExistence type="predicted"/>
<dbReference type="InterPro" id="IPR039672">
    <property type="entry name" value="MFS_2"/>
</dbReference>
<feature type="transmembrane region" description="Helical" evidence="1">
    <location>
        <begin position="254"/>
        <end position="278"/>
    </location>
</feature>
<evidence type="ECO:0000313" key="2">
    <source>
        <dbReference type="EMBL" id="QUH29977.1"/>
    </source>
</evidence>
<keyword evidence="1" id="KW-0812">Transmembrane</keyword>
<dbReference type="EMBL" id="CP058561">
    <property type="protein sequence ID" value="QUH29977.1"/>
    <property type="molecule type" value="Genomic_DNA"/>
</dbReference>
<feature type="transmembrane region" description="Helical" evidence="1">
    <location>
        <begin position="61"/>
        <end position="82"/>
    </location>
</feature>
<dbReference type="GO" id="GO:0005886">
    <property type="term" value="C:plasma membrane"/>
    <property type="evidence" value="ECO:0007669"/>
    <property type="project" value="TreeGrafter"/>
</dbReference>
<dbReference type="GO" id="GO:0008643">
    <property type="term" value="P:carbohydrate transport"/>
    <property type="evidence" value="ECO:0007669"/>
    <property type="project" value="InterPro"/>
</dbReference>
<keyword evidence="1" id="KW-0472">Membrane</keyword>
<gene>
    <name evidence="2" type="ORF">HYG85_14070</name>
</gene>
<protein>
    <submittedName>
        <fullName evidence="2">MFS transporter</fullName>
    </submittedName>
</protein>
<feature type="transmembrane region" description="Helical" evidence="1">
    <location>
        <begin position="320"/>
        <end position="337"/>
    </location>
</feature>
<dbReference type="InterPro" id="IPR036259">
    <property type="entry name" value="MFS_trans_sf"/>
</dbReference>
<reference evidence="2 3" key="1">
    <citation type="submission" date="2020-07" db="EMBL/GenBank/DDBJ databases">
        <title>Vallitalea guaymasensis genome.</title>
        <authorList>
            <person name="Postec A."/>
        </authorList>
    </citation>
    <scope>NUCLEOTIDE SEQUENCE [LARGE SCALE GENOMIC DNA]</scope>
    <source>
        <strain evidence="2 3">Ra1766G1</strain>
    </source>
</reference>
<dbReference type="Gene3D" id="1.20.1250.20">
    <property type="entry name" value="MFS general substrate transporter like domains"/>
    <property type="match status" value="2"/>
</dbReference>